<sequence>MSAYPLLTLSIILILGRQGCAKLLDEGCRPRYIPLISGGGEYNNPTPHMAYLRVNGVVKCGASLISNRFVLTAKHCLNFKGDYSVVLGKYDKSTPEKEEKVPVAYFNPHPDKNIDIALLELKDKVENKPTIKPICIIVDTAVESQLNSIPEFMILGSVQDSRQQVLVERTDLSSCGNRKDEYSICVKNPDQFSCEGDTGSPLAGYFKYNGETVLAQVGVLAGGSNPVCNTYSDVVKITPWIVSTINKEKEESIWRKIINYIWSLFE</sequence>
<dbReference type="PANTHER" id="PTHR24260">
    <property type="match status" value="1"/>
</dbReference>
<evidence type="ECO:0000313" key="5">
    <source>
        <dbReference type="RefSeq" id="XP_017024358.1"/>
    </source>
</evidence>
<dbReference type="Gene3D" id="2.40.10.10">
    <property type="entry name" value="Trypsin-like serine proteases"/>
    <property type="match status" value="1"/>
</dbReference>
<dbReference type="OrthoDB" id="8909918at2759"/>
<dbReference type="InterPro" id="IPR001254">
    <property type="entry name" value="Trypsin_dom"/>
</dbReference>
<evidence type="ECO:0000313" key="4">
    <source>
        <dbReference type="Proteomes" id="UP001652661"/>
    </source>
</evidence>
<dbReference type="Proteomes" id="UP001652661">
    <property type="component" value="Chromosome 2R"/>
</dbReference>
<keyword evidence="2" id="KW-0732">Signal</keyword>
<dbReference type="PRINTS" id="PR00722">
    <property type="entry name" value="CHYMOTRYPSIN"/>
</dbReference>
<gene>
    <name evidence="5" type="primary">LOC108076142</name>
</gene>
<dbReference type="InterPro" id="IPR009003">
    <property type="entry name" value="Peptidase_S1_PA"/>
</dbReference>
<organism evidence="4 5">
    <name type="scientific">Drosophila kikkawai</name>
    <name type="common">Fruit fly</name>
    <dbReference type="NCBI Taxonomy" id="30033"/>
    <lineage>
        <taxon>Eukaryota</taxon>
        <taxon>Metazoa</taxon>
        <taxon>Ecdysozoa</taxon>
        <taxon>Arthropoda</taxon>
        <taxon>Hexapoda</taxon>
        <taxon>Insecta</taxon>
        <taxon>Pterygota</taxon>
        <taxon>Neoptera</taxon>
        <taxon>Endopterygota</taxon>
        <taxon>Diptera</taxon>
        <taxon>Brachycera</taxon>
        <taxon>Muscomorpha</taxon>
        <taxon>Ephydroidea</taxon>
        <taxon>Drosophilidae</taxon>
        <taxon>Drosophila</taxon>
        <taxon>Sophophora</taxon>
    </lineage>
</organism>
<proteinExistence type="predicted"/>
<dbReference type="SMART" id="SM00020">
    <property type="entry name" value="Tryp_SPc"/>
    <property type="match status" value="1"/>
</dbReference>
<dbReference type="RefSeq" id="XP_017024358.1">
    <property type="nucleotide sequence ID" value="XM_017168869.1"/>
</dbReference>
<protein>
    <submittedName>
        <fullName evidence="5">Complement factor D-like</fullName>
    </submittedName>
</protein>
<dbReference type="GO" id="GO:0006508">
    <property type="term" value="P:proteolysis"/>
    <property type="evidence" value="ECO:0007669"/>
    <property type="project" value="InterPro"/>
</dbReference>
<keyword evidence="1" id="KW-1015">Disulfide bond</keyword>
<dbReference type="GO" id="GO:0004252">
    <property type="term" value="F:serine-type endopeptidase activity"/>
    <property type="evidence" value="ECO:0007669"/>
    <property type="project" value="InterPro"/>
</dbReference>
<name>A0A6P4IPG7_DROKI</name>
<feature type="domain" description="Peptidase S1" evidence="3">
    <location>
        <begin position="36"/>
        <end position="246"/>
    </location>
</feature>
<keyword evidence="4" id="KW-1185">Reference proteome</keyword>
<dbReference type="FunFam" id="2.40.10.10:FF:000068">
    <property type="entry name" value="transmembrane protease serine 2"/>
    <property type="match status" value="1"/>
</dbReference>
<evidence type="ECO:0000259" key="3">
    <source>
        <dbReference type="PROSITE" id="PS50240"/>
    </source>
</evidence>
<evidence type="ECO:0000256" key="2">
    <source>
        <dbReference type="SAM" id="SignalP"/>
    </source>
</evidence>
<dbReference type="PANTHER" id="PTHR24260:SF147">
    <property type="entry name" value="EG:BACR7A4.3 PROTEIN-RELATED"/>
    <property type="match status" value="1"/>
</dbReference>
<feature type="chain" id="PRO_5027871811" evidence="2">
    <location>
        <begin position="22"/>
        <end position="266"/>
    </location>
</feature>
<accession>A0A6P4IPG7</accession>
<evidence type="ECO:0000256" key="1">
    <source>
        <dbReference type="ARBA" id="ARBA00023157"/>
    </source>
</evidence>
<dbReference type="SUPFAM" id="SSF50494">
    <property type="entry name" value="Trypsin-like serine proteases"/>
    <property type="match status" value="1"/>
</dbReference>
<dbReference type="InterPro" id="IPR051333">
    <property type="entry name" value="CLIP_Serine_Protease"/>
</dbReference>
<dbReference type="InterPro" id="IPR001314">
    <property type="entry name" value="Peptidase_S1A"/>
</dbReference>
<dbReference type="GeneID" id="108076142"/>
<dbReference type="AlphaFoldDB" id="A0A6P4IPG7"/>
<reference evidence="5" key="2">
    <citation type="submission" date="2025-08" db="UniProtKB">
        <authorList>
            <consortium name="RefSeq"/>
        </authorList>
    </citation>
    <scope>IDENTIFICATION</scope>
    <source>
        <strain evidence="5">14028-0561.14</strain>
        <tissue evidence="5">Whole fly</tissue>
    </source>
</reference>
<feature type="signal peptide" evidence="2">
    <location>
        <begin position="1"/>
        <end position="21"/>
    </location>
</feature>
<dbReference type="PROSITE" id="PS50240">
    <property type="entry name" value="TRYPSIN_DOM"/>
    <property type="match status" value="1"/>
</dbReference>
<reference evidence="4" key="1">
    <citation type="submission" date="2025-05" db="UniProtKB">
        <authorList>
            <consortium name="RefSeq"/>
        </authorList>
    </citation>
    <scope>NUCLEOTIDE SEQUENCE [LARGE SCALE GENOMIC DNA]</scope>
    <source>
        <strain evidence="4">14028-0561.14</strain>
    </source>
</reference>
<dbReference type="Pfam" id="PF00089">
    <property type="entry name" value="Trypsin"/>
    <property type="match status" value="1"/>
</dbReference>
<dbReference type="InterPro" id="IPR043504">
    <property type="entry name" value="Peptidase_S1_PA_chymotrypsin"/>
</dbReference>